<accession>A0A644YNQ3</accession>
<organism evidence="1">
    <name type="scientific">bioreactor metagenome</name>
    <dbReference type="NCBI Taxonomy" id="1076179"/>
    <lineage>
        <taxon>unclassified sequences</taxon>
        <taxon>metagenomes</taxon>
        <taxon>ecological metagenomes</taxon>
    </lineage>
</organism>
<gene>
    <name evidence="1" type="ORF">SDC9_76773</name>
</gene>
<name>A0A644YNQ3_9ZZZZ</name>
<comment type="caution">
    <text evidence="1">The sequence shown here is derived from an EMBL/GenBank/DDBJ whole genome shotgun (WGS) entry which is preliminary data.</text>
</comment>
<protein>
    <submittedName>
        <fullName evidence="1">Uncharacterized protein</fullName>
    </submittedName>
</protein>
<evidence type="ECO:0000313" key="1">
    <source>
        <dbReference type="EMBL" id="MPM30225.1"/>
    </source>
</evidence>
<dbReference type="AlphaFoldDB" id="A0A644YNQ3"/>
<dbReference type="EMBL" id="VSSQ01005730">
    <property type="protein sequence ID" value="MPM30225.1"/>
    <property type="molecule type" value="Genomic_DNA"/>
</dbReference>
<proteinExistence type="predicted"/>
<sequence length="75" mass="8668">MSEYLPKEDVWVTQTKLPARVRALCKRVGFDECAVINEDLDDDAKRDAIVHEVEHIRRGDLGSEHFVFELEARKA</sequence>
<reference evidence="1" key="1">
    <citation type="submission" date="2019-08" db="EMBL/GenBank/DDBJ databases">
        <authorList>
            <person name="Kucharzyk K."/>
            <person name="Murdoch R.W."/>
            <person name="Higgins S."/>
            <person name="Loffler F."/>
        </authorList>
    </citation>
    <scope>NUCLEOTIDE SEQUENCE</scope>
</reference>